<name>K0RJZ0_THAOC</name>
<dbReference type="AlphaFoldDB" id="K0RJZ0"/>
<gene>
    <name evidence="1" type="ORF">THAOC_28129</name>
</gene>
<keyword evidence="2" id="KW-1185">Reference proteome</keyword>
<reference evidence="1 2" key="1">
    <citation type="journal article" date="2012" name="Genome Biol.">
        <title>Genome and low-iron response of an oceanic diatom adapted to chronic iron limitation.</title>
        <authorList>
            <person name="Lommer M."/>
            <person name="Specht M."/>
            <person name="Roy A.S."/>
            <person name="Kraemer L."/>
            <person name="Andreson R."/>
            <person name="Gutowska M.A."/>
            <person name="Wolf J."/>
            <person name="Bergner S.V."/>
            <person name="Schilhabel M.B."/>
            <person name="Klostermeier U.C."/>
            <person name="Beiko R.G."/>
            <person name="Rosenstiel P."/>
            <person name="Hippler M."/>
            <person name="Laroche J."/>
        </authorList>
    </citation>
    <scope>NUCLEOTIDE SEQUENCE [LARGE SCALE GENOMIC DNA]</scope>
    <source>
        <strain evidence="1 2">CCMP1005</strain>
    </source>
</reference>
<dbReference type="OrthoDB" id="50449at2759"/>
<evidence type="ECO:0000313" key="2">
    <source>
        <dbReference type="Proteomes" id="UP000266841"/>
    </source>
</evidence>
<dbReference type="EMBL" id="AGNL01039568">
    <property type="protein sequence ID" value="EJK52579.1"/>
    <property type="molecule type" value="Genomic_DNA"/>
</dbReference>
<proteinExistence type="predicted"/>
<dbReference type="Proteomes" id="UP000266841">
    <property type="component" value="Unassembled WGS sequence"/>
</dbReference>
<accession>K0RJZ0</accession>
<sequence length="248" mass="27242">MTTTAMVFATKAMIFTTTTMAYHGHGITAAVLAIDNTTTIATAGKELHSPPLSSFISRYGRVPLFSRGAKQATLRDKRSRGVKCSEEDEYALRARLEAQIASKSRKSNKPPPDYSSLVKPQLDVTYLFDLPSQTGRDRMTLARTNDGNEPEYMASNPVAWMKSSKQDCCEANFIWMLNECLGSSSGPTGGATSKWFIDWDDFKCKRDCAVGTGPSCGGRAESWEELFDTRSACCSTKAAWNPTDCHVD</sequence>
<evidence type="ECO:0000313" key="1">
    <source>
        <dbReference type="EMBL" id="EJK52579.1"/>
    </source>
</evidence>
<organism evidence="1 2">
    <name type="scientific">Thalassiosira oceanica</name>
    <name type="common">Marine diatom</name>
    <dbReference type="NCBI Taxonomy" id="159749"/>
    <lineage>
        <taxon>Eukaryota</taxon>
        <taxon>Sar</taxon>
        <taxon>Stramenopiles</taxon>
        <taxon>Ochrophyta</taxon>
        <taxon>Bacillariophyta</taxon>
        <taxon>Coscinodiscophyceae</taxon>
        <taxon>Thalassiosirophycidae</taxon>
        <taxon>Thalassiosirales</taxon>
        <taxon>Thalassiosiraceae</taxon>
        <taxon>Thalassiosira</taxon>
    </lineage>
</organism>
<comment type="caution">
    <text evidence="1">The sequence shown here is derived from an EMBL/GenBank/DDBJ whole genome shotgun (WGS) entry which is preliminary data.</text>
</comment>
<protein>
    <submittedName>
        <fullName evidence="1">Uncharacterized protein</fullName>
    </submittedName>
</protein>